<gene>
    <name evidence="2" type="ORF">PZE19_17875</name>
</gene>
<feature type="region of interest" description="Disordered" evidence="1">
    <location>
        <begin position="1"/>
        <end position="26"/>
    </location>
</feature>
<sequence>MSTNIDPTARAEDPDRPQVLDLTGLPGPVIDGLRTIVANLRGEARQRQETTTPRPESGEERLRRFWEYVESRGARVGAVRDDREGIYEGRGE</sequence>
<comment type="caution">
    <text evidence="2">The sequence shown here is derived from an EMBL/GenBank/DDBJ whole genome shotgun (WGS) entry which is preliminary data.</text>
</comment>
<keyword evidence="3" id="KW-1185">Reference proteome</keyword>
<accession>A0ABT6FDL4</accession>
<dbReference type="EMBL" id="JARRAG010000002">
    <property type="protein sequence ID" value="MDG3005660.1"/>
    <property type="molecule type" value="Genomic_DNA"/>
</dbReference>
<dbReference type="RefSeq" id="WP_277861991.1">
    <property type="nucleotide sequence ID" value="NZ_JARRAG010000002.1"/>
</dbReference>
<reference evidence="2 3" key="1">
    <citation type="submission" date="2023-03" db="EMBL/GenBank/DDBJ databases">
        <title>Paludisphaera mucosa sp. nov. a novel planctomycete from northern fen.</title>
        <authorList>
            <person name="Ivanova A."/>
        </authorList>
    </citation>
    <scope>NUCLEOTIDE SEQUENCE [LARGE SCALE GENOMIC DNA]</scope>
    <source>
        <strain evidence="2 3">Pla2</strain>
    </source>
</reference>
<feature type="compositionally biased region" description="Basic and acidic residues" evidence="1">
    <location>
        <begin position="9"/>
        <end position="18"/>
    </location>
</feature>
<dbReference type="Proteomes" id="UP001216907">
    <property type="component" value="Unassembled WGS sequence"/>
</dbReference>
<name>A0ABT6FDL4_9BACT</name>
<organism evidence="2 3">
    <name type="scientific">Paludisphaera mucosa</name>
    <dbReference type="NCBI Taxonomy" id="3030827"/>
    <lineage>
        <taxon>Bacteria</taxon>
        <taxon>Pseudomonadati</taxon>
        <taxon>Planctomycetota</taxon>
        <taxon>Planctomycetia</taxon>
        <taxon>Isosphaerales</taxon>
        <taxon>Isosphaeraceae</taxon>
        <taxon>Paludisphaera</taxon>
    </lineage>
</organism>
<evidence type="ECO:0000313" key="3">
    <source>
        <dbReference type="Proteomes" id="UP001216907"/>
    </source>
</evidence>
<proteinExistence type="predicted"/>
<evidence type="ECO:0000256" key="1">
    <source>
        <dbReference type="SAM" id="MobiDB-lite"/>
    </source>
</evidence>
<evidence type="ECO:0000313" key="2">
    <source>
        <dbReference type="EMBL" id="MDG3005660.1"/>
    </source>
</evidence>
<protein>
    <submittedName>
        <fullName evidence="2">Uncharacterized protein</fullName>
    </submittedName>
</protein>